<dbReference type="InterPro" id="IPR044849">
    <property type="entry name" value="CASTOR/POLLUX/SYM8-like"/>
</dbReference>
<dbReference type="Pfam" id="PF06241">
    <property type="entry name" value="Castor_Poll_mid"/>
    <property type="match status" value="1"/>
</dbReference>
<keyword evidence="5 8" id="KW-1133">Transmembrane helix</keyword>
<evidence type="ECO:0000256" key="5">
    <source>
        <dbReference type="ARBA" id="ARBA00022989"/>
    </source>
</evidence>
<evidence type="ECO:0000259" key="9">
    <source>
        <dbReference type="PROSITE" id="PS51201"/>
    </source>
</evidence>
<dbReference type="Gene3D" id="3.40.50.720">
    <property type="entry name" value="NAD(P)-binding Rossmann-like Domain"/>
    <property type="match status" value="2"/>
</dbReference>
<evidence type="ECO:0000256" key="2">
    <source>
        <dbReference type="ARBA" id="ARBA00008577"/>
    </source>
</evidence>
<proteinExistence type="inferred from homology"/>
<name>A0A9X1SXX8_9ACTN</name>
<gene>
    <name evidence="10" type="ORF">LR394_06755</name>
</gene>
<sequence>MSFRASWRYRFDNVMARGLGAQIGLLAGVTVVLVLIAAAATILFGAQPEGSKSDSFGRIVWQALMHSLDPGTIAGDGYDWGYLTIMLIVTIGGIFVLSGLIGVLTQAFGDQLDGLRRGASPVVERGHTVILGWDQKILTLIGELAEANRNQRNACVVVLADRDKVEMDAEIAALLDTLYELDGRRLRVVTRAGSPMSMEALGLVALEHSKAVIVLSPEYQPDGSHSAISEADTRVIKTLLALSKSNDTKPLHIVAELLDPRNEAVARMAVGADAALILTGPLISRLLVQTGRQPGLSAVYSELLDFAGQEIYMSLQPELTGTTFDEAIGRYDTSSLIGVRTAAGEILVPPPFGRAFEKGDQVIAITEDDDTIVLDGRPVADDSAIIPGTSTRAASPERTLILGMSSRLPVVLRELDAYVAPGSQTHVVGEADPSVVLDDVAGQLQNLEVSAQVGDITDRGVLDSLNVPSFTNVLVLSETEGRTQEMTDARTTVALLNLRDMERHTDSIPTTSEILEIQSRNLARVAEPDDFIVSNMLVSLMVSQVAENPYLVAVFDELFTAQGHELYLKPAADYVEPGEMPFGVVSEAARRRTEIAVGYRLARNAHDQDQAFGVVLNPTKSTAVELGDDDRIIVLSSH</sequence>
<dbReference type="InterPro" id="IPR003148">
    <property type="entry name" value="RCK_N"/>
</dbReference>
<reference evidence="10" key="1">
    <citation type="submission" date="2021-11" db="EMBL/GenBank/DDBJ databases">
        <title>Streptomyces corallinus and Kineosporia corallina sp. nov., two new coral-derived marine actinobacteria.</title>
        <authorList>
            <person name="Buangrab K."/>
            <person name="Sutthacheep M."/>
            <person name="Yeemin T."/>
            <person name="Harunari E."/>
            <person name="Igarashi Y."/>
            <person name="Sripreechasak P."/>
            <person name="Kanchanasin P."/>
            <person name="Tanasupawat S."/>
            <person name="Phongsopitanun W."/>
        </authorList>
    </citation>
    <scope>NUCLEOTIDE SEQUENCE</scope>
    <source>
        <strain evidence="10">JCM 31032</strain>
    </source>
</reference>
<evidence type="ECO:0000256" key="1">
    <source>
        <dbReference type="ARBA" id="ARBA00004127"/>
    </source>
</evidence>
<dbReference type="PROSITE" id="PS51201">
    <property type="entry name" value="RCK_N"/>
    <property type="match status" value="1"/>
</dbReference>
<dbReference type="PANTHER" id="PTHR31563">
    <property type="entry name" value="ION CHANNEL POLLUX-RELATED"/>
    <property type="match status" value="1"/>
</dbReference>
<evidence type="ECO:0000256" key="4">
    <source>
        <dbReference type="ARBA" id="ARBA00022692"/>
    </source>
</evidence>
<feature type="domain" description="RCK N-terminal" evidence="9">
    <location>
        <begin position="125"/>
        <end position="276"/>
    </location>
</feature>
<comment type="similarity">
    <text evidence="2">Belongs to the castor/pollux (TC 1.A.1.23) family.</text>
</comment>
<dbReference type="InterPro" id="IPR010420">
    <property type="entry name" value="CASTOR/POLLUX/SYM8_dom"/>
</dbReference>
<comment type="caution">
    <text evidence="10">The sequence shown here is derived from an EMBL/GenBank/DDBJ whole genome shotgun (WGS) entry which is preliminary data.</text>
</comment>
<dbReference type="PANTHER" id="PTHR31563:SF10">
    <property type="entry name" value="ION CHANNEL POLLUX-RELATED"/>
    <property type="match status" value="1"/>
</dbReference>
<evidence type="ECO:0000313" key="10">
    <source>
        <dbReference type="EMBL" id="MCD5310588.1"/>
    </source>
</evidence>
<keyword evidence="3" id="KW-0813">Transport</keyword>
<keyword evidence="6" id="KW-0406">Ion transport</keyword>
<evidence type="ECO:0000256" key="7">
    <source>
        <dbReference type="ARBA" id="ARBA00023136"/>
    </source>
</evidence>
<evidence type="ECO:0000256" key="8">
    <source>
        <dbReference type="SAM" id="Phobius"/>
    </source>
</evidence>
<dbReference type="EMBL" id="JAJOMB010000003">
    <property type="protein sequence ID" value="MCD5310588.1"/>
    <property type="molecule type" value="Genomic_DNA"/>
</dbReference>
<comment type="subcellular location">
    <subcellularLocation>
        <location evidence="1">Endomembrane system</location>
        <topology evidence="1">Multi-pass membrane protein</topology>
    </subcellularLocation>
</comment>
<keyword evidence="4 8" id="KW-0812">Transmembrane</keyword>
<dbReference type="AlphaFoldDB" id="A0A9X1SXX8"/>
<evidence type="ECO:0000256" key="6">
    <source>
        <dbReference type="ARBA" id="ARBA00023065"/>
    </source>
</evidence>
<organism evidence="10 11">
    <name type="scientific">Kineosporia babensis</name>
    <dbReference type="NCBI Taxonomy" id="499548"/>
    <lineage>
        <taxon>Bacteria</taxon>
        <taxon>Bacillati</taxon>
        <taxon>Actinomycetota</taxon>
        <taxon>Actinomycetes</taxon>
        <taxon>Kineosporiales</taxon>
        <taxon>Kineosporiaceae</taxon>
        <taxon>Kineosporia</taxon>
    </lineage>
</organism>
<dbReference type="RefSeq" id="WP_231439596.1">
    <property type="nucleotide sequence ID" value="NZ_JAJOMB010000003.1"/>
</dbReference>
<evidence type="ECO:0000256" key="3">
    <source>
        <dbReference type="ARBA" id="ARBA00022448"/>
    </source>
</evidence>
<dbReference type="GO" id="GO:0012505">
    <property type="term" value="C:endomembrane system"/>
    <property type="evidence" value="ECO:0007669"/>
    <property type="project" value="UniProtKB-SubCell"/>
</dbReference>
<keyword evidence="11" id="KW-1185">Reference proteome</keyword>
<keyword evidence="7 8" id="KW-0472">Membrane</keyword>
<accession>A0A9X1SXX8</accession>
<dbReference type="Proteomes" id="UP001138997">
    <property type="component" value="Unassembled WGS sequence"/>
</dbReference>
<feature type="transmembrane region" description="Helical" evidence="8">
    <location>
        <begin position="80"/>
        <end position="108"/>
    </location>
</feature>
<dbReference type="GO" id="GO:0006813">
    <property type="term" value="P:potassium ion transport"/>
    <property type="evidence" value="ECO:0007669"/>
    <property type="project" value="InterPro"/>
</dbReference>
<feature type="transmembrane region" description="Helical" evidence="8">
    <location>
        <begin position="21"/>
        <end position="46"/>
    </location>
</feature>
<protein>
    <recommendedName>
        <fullName evidence="9">RCK N-terminal domain-containing protein</fullName>
    </recommendedName>
</protein>
<evidence type="ECO:0000313" key="11">
    <source>
        <dbReference type="Proteomes" id="UP001138997"/>
    </source>
</evidence>